<dbReference type="STRING" id="485913.Krac_4817"/>
<dbReference type="AlphaFoldDB" id="D6TTR9"/>
<name>D6TTR9_KTERA</name>
<dbReference type="Proteomes" id="UP000004508">
    <property type="component" value="Unassembled WGS sequence"/>
</dbReference>
<gene>
    <name evidence="1" type="ORF">Krac_4817</name>
</gene>
<dbReference type="InParanoid" id="D6TTR9"/>
<protein>
    <submittedName>
        <fullName evidence="1">Uncharacterized protein</fullName>
    </submittedName>
</protein>
<evidence type="ECO:0000313" key="2">
    <source>
        <dbReference type="Proteomes" id="UP000004508"/>
    </source>
</evidence>
<accession>D6TTR9</accession>
<keyword evidence="2" id="KW-1185">Reference proteome</keyword>
<evidence type="ECO:0000313" key="1">
    <source>
        <dbReference type="EMBL" id="EFH83820.1"/>
    </source>
</evidence>
<comment type="caution">
    <text evidence="1">The sequence shown here is derived from an EMBL/GenBank/DDBJ whole genome shotgun (WGS) entry which is preliminary data.</text>
</comment>
<dbReference type="EMBL" id="ADVG01000003">
    <property type="protein sequence ID" value="EFH83820.1"/>
    <property type="molecule type" value="Genomic_DNA"/>
</dbReference>
<sequence length="49" mass="5972">MLLVFQYYLKDGHRQNEQQSDSRAYTRRNYQFVNALPVERYQYLLQLGG</sequence>
<organism evidence="1 2">
    <name type="scientific">Ktedonobacter racemifer DSM 44963</name>
    <dbReference type="NCBI Taxonomy" id="485913"/>
    <lineage>
        <taxon>Bacteria</taxon>
        <taxon>Bacillati</taxon>
        <taxon>Chloroflexota</taxon>
        <taxon>Ktedonobacteria</taxon>
        <taxon>Ktedonobacterales</taxon>
        <taxon>Ktedonobacteraceae</taxon>
        <taxon>Ktedonobacter</taxon>
    </lineage>
</organism>
<reference evidence="1 2" key="1">
    <citation type="journal article" date="2011" name="Stand. Genomic Sci.">
        <title>Non-contiguous finished genome sequence and contextual data of the filamentous soil bacterium Ktedonobacter racemifer type strain (SOSP1-21).</title>
        <authorList>
            <person name="Chang Y.J."/>
            <person name="Land M."/>
            <person name="Hauser L."/>
            <person name="Chertkov O."/>
            <person name="Del Rio T.G."/>
            <person name="Nolan M."/>
            <person name="Copeland A."/>
            <person name="Tice H."/>
            <person name="Cheng J.F."/>
            <person name="Lucas S."/>
            <person name="Han C."/>
            <person name="Goodwin L."/>
            <person name="Pitluck S."/>
            <person name="Ivanova N."/>
            <person name="Ovchinikova G."/>
            <person name="Pati A."/>
            <person name="Chen A."/>
            <person name="Palaniappan K."/>
            <person name="Mavromatis K."/>
            <person name="Liolios K."/>
            <person name="Brettin T."/>
            <person name="Fiebig A."/>
            <person name="Rohde M."/>
            <person name="Abt B."/>
            <person name="Goker M."/>
            <person name="Detter J.C."/>
            <person name="Woyke T."/>
            <person name="Bristow J."/>
            <person name="Eisen J.A."/>
            <person name="Markowitz V."/>
            <person name="Hugenholtz P."/>
            <person name="Kyrpides N.C."/>
            <person name="Klenk H.P."/>
            <person name="Lapidus A."/>
        </authorList>
    </citation>
    <scope>NUCLEOTIDE SEQUENCE [LARGE SCALE GENOMIC DNA]</scope>
    <source>
        <strain evidence="2">DSM 44963</strain>
    </source>
</reference>
<proteinExistence type="predicted"/>